<keyword evidence="12 17" id="KW-0408">Iron</keyword>
<evidence type="ECO:0000256" key="16">
    <source>
        <dbReference type="PIRSR" id="PIRSR600823-2"/>
    </source>
</evidence>
<feature type="binding site" evidence="17">
    <location>
        <position position="68"/>
    </location>
    <ligand>
        <name>Ca(2+)</name>
        <dbReference type="ChEBI" id="CHEBI:29108"/>
        <label>1</label>
    </ligand>
</feature>
<evidence type="ECO:0000256" key="17">
    <source>
        <dbReference type="PIRSR" id="PIRSR600823-3"/>
    </source>
</evidence>
<proteinExistence type="inferred from homology"/>
<feature type="binding site" evidence="17">
    <location>
        <position position="63"/>
    </location>
    <ligand>
        <name>Ca(2+)</name>
        <dbReference type="ChEBI" id="CHEBI:29108"/>
        <label>1</label>
    </ligand>
</feature>
<dbReference type="InterPro" id="IPR002016">
    <property type="entry name" value="Haem_peroxidase"/>
</dbReference>
<dbReference type="Gene3D" id="1.10.420.10">
    <property type="entry name" value="Peroxidase, domain 2"/>
    <property type="match status" value="1"/>
</dbReference>
<reference evidence="22 23" key="1">
    <citation type="submission" date="2019-01" db="EMBL/GenBank/DDBJ databases">
        <title>Sequencing of cultivated peanut Arachis hypogaea provides insights into genome evolution and oil improvement.</title>
        <authorList>
            <person name="Chen X."/>
        </authorList>
    </citation>
    <scope>NUCLEOTIDE SEQUENCE [LARGE SCALE GENOMIC DNA]</scope>
    <source>
        <strain evidence="23">cv. Fuhuasheng</strain>
        <tissue evidence="22">Leaves</tissue>
    </source>
</reference>
<evidence type="ECO:0000256" key="8">
    <source>
        <dbReference type="ARBA" id="ARBA00022723"/>
    </source>
</evidence>
<dbReference type="Gramene" id="arahy.Tifrunner.gnm2.ann2.Ah08g186600.1">
    <property type="protein sequence ID" value="arahy.Tifrunner.gnm2.ann2.Ah08g186600.1-CDS"/>
    <property type="gene ID" value="arahy.Tifrunner.gnm2.ann2.Ah08g186600"/>
</dbReference>
<dbReference type="STRING" id="3818.A0A445BWI8"/>
<dbReference type="InterPro" id="IPR019794">
    <property type="entry name" value="Peroxidases_AS"/>
</dbReference>
<feature type="binding site" evidence="17">
    <location>
        <position position="70"/>
    </location>
    <ligand>
        <name>Ca(2+)</name>
        <dbReference type="ChEBI" id="CHEBI:29108"/>
        <label>1</label>
    </ligand>
</feature>
<dbReference type="PANTHER" id="PTHR31517:SF59">
    <property type="entry name" value="PEROXIDASE"/>
    <property type="match status" value="1"/>
</dbReference>
<evidence type="ECO:0000256" key="9">
    <source>
        <dbReference type="ARBA" id="ARBA00022729"/>
    </source>
</evidence>
<keyword evidence="11 20" id="KW-0560">Oxidoreductase</keyword>
<feature type="binding site" evidence="17">
    <location>
        <position position="84"/>
    </location>
    <ligand>
        <name>Ca(2+)</name>
        <dbReference type="ChEBI" id="CHEBI:29108"/>
        <label>1</label>
    </ligand>
</feature>
<dbReference type="OrthoDB" id="2113341at2759"/>
<dbReference type="EMBL" id="SDMP01000008">
    <property type="protein sequence ID" value="RYR43012.1"/>
    <property type="molecule type" value="Genomic_DNA"/>
</dbReference>
<protein>
    <recommendedName>
        <fullName evidence="4 20">Peroxidase</fullName>
        <ecNumber evidence="4 20">1.11.1.7</ecNumber>
    </recommendedName>
</protein>
<evidence type="ECO:0000256" key="5">
    <source>
        <dbReference type="ARBA" id="ARBA00022525"/>
    </source>
</evidence>
<evidence type="ECO:0000256" key="1">
    <source>
        <dbReference type="ARBA" id="ARBA00000189"/>
    </source>
</evidence>
<gene>
    <name evidence="22" type="ORF">Ahy_A08g039441</name>
</gene>
<keyword evidence="13 19" id="KW-1015">Disulfide bond</keyword>
<comment type="caution">
    <text evidence="22">The sequence shown here is derived from an EMBL/GenBank/DDBJ whole genome shotgun (WGS) entry which is preliminary data.</text>
</comment>
<comment type="cofactor">
    <cofactor evidence="17 20">
        <name>heme b</name>
        <dbReference type="ChEBI" id="CHEBI:60344"/>
    </cofactor>
    <text evidence="17 20">Binds 1 heme b (iron(II)-protoporphyrin IX) group per subunit.</text>
</comment>
<evidence type="ECO:0000256" key="11">
    <source>
        <dbReference type="ARBA" id="ARBA00023002"/>
    </source>
</evidence>
<feature type="chain" id="PRO_5018823359" description="Peroxidase" evidence="20">
    <location>
        <begin position="20"/>
        <end position="322"/>
    </location>
</feature>
<feature type="binding site" evidence="17">
    <location>
        <position position="243"/>
    </location>
    <ligand>
        <name>Ca(2+)</name>
        <dbReference type="ChEBI" id="CHEBI:29108"/>
        <label>2</label>
    </ligand>
</feature>
<evidence type="ECO:0000313" key="22">
    <source>
        <dbReference type="EMBL" id="RYR43012.1"/>
    </source>
</evidence>
<evidence type="ECO:0000313" key="23">
    <source>
        <dbReference type="Proteomes" id="UP000289738"/>
    </source>
</evidence>
<comment type="subcellular location">
    <subcellularLocation>
        <location evidence="20">Secreted</location>
    </subcellularLocation>
</comment>
<dbReference type="InterPro" id="IPR010255">
    <property type="entry name" value="Haem_peroxidase_sf"/>
</dbReference>
<keyword evidence="10 17" id="KW-0106">Calcium</keyword>
<feature type="disulfide bond" evidence="19">
    <location>
        <begin position="64"/>
        <end position="69"/>
    </location>
</feature>
<feature type="binding site" evidence="17">
    <location>
        <position position="238"/>
    </location>
    <ligand>
        <name>Ca(2+)</name>
        <dbReference type="ChEBI" id="CHEBI:29108"/>
        <label>2</label>
    </ligand>
</feature>
<feature type="binding site" description="axial binding residue" evidence="17">
    <location>
        <position position="187"/>
    </location>
    <ligand>
        <name>heme b</name>
        <dbReference type="ChEBI" id="CHEBI:60344"/>
    </ligand>
    <ligandPart>
        <name>Fe</name>
        <dbReference type="ChEBI" id="CHEBI:18248"/>
    </ligandPart>
</feature>
<evidence type="ECO:0000256" key="4">
    <source>
        <dbReference type="ARBA" id="ARBA00012313"/>
    </source>
</evidence>
<feature type="active site" description="Proton acceptor" evidence="15">
    <location>
        <position position="62"/>
    </location>
</feature>
<evidence type="ECO:0000256" key="13">
    <source>
        <dbReference type="ARBA" id="ARBA00023157"/>
    </source>
</evidence>
<feature type="disulfide bond" evidence="19">
    <location>
        <begin position="194"/>
        <end position="220"/>
    </location>
</feature>
<feature type="binding site" evidence="17">
    <location>
        <position position="66"/>
    </location>
    <ligand>
        <name>Ca(2+)</name>
        <dbReference type="ChEBI" id="CHEBI:29108"/>
        <label>1</label>
    </ligand>
</feature>
<evidence type="ECO:0000256" key="10">
    <source>
        <dbReference type="ARBA" id="ARBA00022837"/>
    </source>
</evidence>
<comment type="similarity">
    <text evidence="20">Belongs to the peroxidase family. Classical plant (class III) peroxidase subfamily.</text>
</comment>
<dbReference type="FunFam" id="1.10.420.10:FF:000007">
    <property type="entry name" value="Peroxidase"/>
    <property type="match status" value="1"/>
</dbReference>
<dbReference type="PROSITE" id="PS00435">
    <property type="entry name" value="PEROXIDASE_1"/>
    <property type="match status" value="1"/>
</dbReference>
<dbReference type="PRINTS" id="PR00461">
    <property type="entry name" value="PLPEROXIDASE"/>
</dbReference>
<dbReference type="GO" id="GO:0006979">
    <property type="term" value="P:response to oxidative stress"/>
    <property type="evidence" value="ECO:0007669"/>
    <property type="project" value="UniProtKB-UniRule"/>
</dbReference>
<accession>A0A445BWI8</accession>
<dbReference type="InterPro" id="IPR000823">
    <property type="entry name" value="Peroxidase_pln"/>
</dbReference>
<dbReference type="EC" id="1.11.1.7" evidence="4 20"/>
<dbReference type="PANTHER" id="PTHR31517">
    <property type="match status" value="1"/>
</dbReference>
<evidence type="ECO:0000256" key="18">
    <source>
        <dbReference type="PIRSR" id="PIRSR600823-4"/>
    </source>
</evidence>
<evidence type="ECO:0000256" key="2">
    <source>
        <dbReference type="ARBA" id="ARBA00002322"/>
    </source>
</evidence>
<dbReference type="Proteomes" id="UP000289738">
    <property type="component" value="Chromosome A08"/>
</dbReference>
<feature type="binding site" evidence="17">
    <location>
        <position position="235"/>
    </location>
    <ligand>
        <name>Ca(2+)</name>
        <dbReference type="ChEBI" id="CHEBI:29108"/>
        <label>2</label>
    </ligand>
</feature>
<keyword evidence="14 20" id="KW-0376">Hydrogen peroxide</keyword>
<dbReference type="PROSITE" id="PS50873">
    <property type="entry name" value="PEROXIDASE_4"/>
    <property type="match status" value="1"/>
</dbReference>
<dbReference type="GO" id="GO:0020037">
    <property type="term" value="F:heme binding"/>
    <property type="evidence" value="ECO:0007669"/>
    <property type="project" value="UniProtKB-UniRule"/>
</dbReference>
<feature type="signal peptide" evidence="20">
    <location>
        <begin position="1"/>
        <end position="19"/>
    </location>
</feature>
<evidence type="ECO:0000256" key="14">
    <source>
        <dbReference type="ARBA" id="ARBA00023324"/>
    </source>
</evidence>
<dbReference type="GO" id="GO:0046872">
    <property type="term" value="F:metal ion binding"/>
    <property type="evidence" value="ECO:0007669"/>
    <property type="project" value="UniProtKB-UniRule"/>
</dbReference>
<evidence type="ECO:0000256" key="6">
    <source>
        <dbReference type="ARBA" id="ARBA00022559"/>
    </source>
</evidence>
<dbReference type="Pfam" id="PF00141">
    <property type="entry name" value="peroxidase"/>
    <property type="match status" value="1"/>
</dbReference>
<dbReference type="CDD" id="cd00693">
    <property type="entry name" value="secretory_peroxidase"/>
    <property type="match status" value="1"/>
</dbReference>
<evidence type="ECO:0000256" key="15">
    <source>
        <dbReference type="PIRSR" id="PIRSR600823-1"/>
    </source>
</evidence>
<feature type="binding site" evidence="16">
    <location>
        <position position="157"/>
    </location>
    <ligand>
        <name>substrate</name>
    </ligand>
</feature>
<evidence type="ECO:0000259" key="21">
    <source>
        <dbReference type="PROSITE" id="PS50873"/>
    </source>
</evidence>
<sequence>MQFTIIVVILFFIVPLALADLRVGFYSSSCPKAEAIVRKVVQRNYLYIDRSIAGGLLRLHFHDCFVRGCDASILIDPTEDNESEKDAEANETVRGFEIIDKAKKKLEKVCPSTVSCADIIALAARDAVSITGGPWYAVPTGRRDGFVSNPSNAEILPGPSSTVSHALQIFTSKGMTLSEMVTLMGAHTIGYAHCGFFRKRLEGRDSTMDPSLNEKLVRLCGNSSSSNNNPTTFLDQNTSFVFDNQFYEEIVNKRGVLFIDQQLALDSSTKGLVSKFATDAETFRRSFVNAIVKMGSIGVLVGDDGEIRTRCWDYNNNNNSDP</sequence>
<organism evidence="22 23">
    <name type="scientific">Arachis hypogaea</name>
    <name type="common">Peanut</name>
    <dbReference type="NCBI Taxonomy" id="3818"/>
    <lineage>
        <taxon>Eukaryota</taxon>
        <taxon>Viridiplantae</taxon>
        <taxon>Streptophyta</taxon>
        <taxon>Embryophyta</taxon>
        <taxon>Tracheophyta</taxon>
        <taxon>Spermatophyta</taxon>
        <taxon>Magnoliopsida</taxon>
        <taxon>eudicotyledons</taxon>
        <taxon>Gunneridae</taxon>
        <taxon>Pentapetalae</taxon>
        <taxon>rosids</taxon>
        <taxon>fabids</taxon>
        <taxon>Fabales</taxon>
        <taxon>Fabaceae</taxon>
        <taxon>Papilionoideae</taxon>
        <taxon>50 kb inversion clade</taxon>
        <taxon>dalbergioids sensu lato</taxon>
        <taxon>Dalbergieae</taxon>
        <taxon>Pterocarpus clade</taxon>
        <taxon>Arachis</taxon>
    </lineage>
</organism>
<feature type="binding site" evidence="17">
    <location>
        <position position="72"/>
    </location>
    <ligand>
        <name>Ca(2+)</name>
        <dbReference type="ChEBI" id="CHEBI:29108"/>
        <label>1</label>
    </ligand>
</feature>
<dbReference type="PROSITE" id="PS00436">
    <property type="entry name" value="PEROXIDASE_2"/>
    <property type="match status" value="1"/>
</dbReference>
<comment type="function">
    <text evidence="2">Removal of H(2)O(2), oxidation of toxic reductants, biosynthesis and degradation of lignin, suberization, auxin catabolism, response to environmental stresses such as wounding, pathogen attack and oxidative stress. These functions might be dependent on each isozyme/isoform in each plant tissue.</text>
</comment>
<name>A0A445BWI8_ARAHY</name>
<keyword evidence="7 20" id="KW-0349">Heme</keyword>
<dbReference type="SMR" id="A0A445BWI8"/>
<feature type="site" description="Transition state stabilizer" evidence="18">
    <location>
        <position position="58"/>
    </location>
</feature>
<dbReference type="GO" id="GO:0042744">
    <property type="term" value="P:hydrogen peroxide catabolic process"/>
    <property type="evidence" value="ECO:0007669"/>
    <property type="project" value="UniProtKB-KW"/>
</dbReference>
<keyword evidence="9 20" id="KW-0732">Signal</keyword>
<comment type="cofactor">
    <cofactor evidence="17 20">
        <name>Ca(2+)</name>
        <dbReference type="ChEBI" id="CHEBI:29108"/>
    </cofactor>
    <text evidence="17 20">Binds 2 calcium ions per subunit.</text>
</comment>
<evidence type="ECO:0000256" key="12">
    <source>
        <dbReference type="ARBA" id="ARBA00023004"/>
    </source>
</evidence>
<keyword evidence="6 20" id="KW-0575">Peroxidase</keyword>
<evidence type="ECO:0000256" key="20">
    <source>
        <dbReference type="RuleBase" id="RU362060"/>
    </source>
</evidence>
<dbReference type="GO" id="GO:0140825">
    <property type="term" value="F:lactoperoxidase activity"/>
    <property type="evidence" value="ECO:0007669"/>
    <property type="project" value="UniProtKB-EC"/>
</dbReference>
<feature type="domain" description="Plant heme peroxidase family profile" evidence="21">
    <location>
        <begin position="20"/>
        <end position="315"/>
    </location>
</feature>
<keyword evidence="8 17" id="KW-0479">Metal-binding</keyword>
<dbReference type="AlphaFoldDB" id="A0A445BWI8"/>
<keyword evidence="5 20" id="KW-0964">Secreted</keyword>
<evidence type="ECO:0000256" key="19">
    <source>
        <dbReference type="PIRSR" id="PIRSR600823-5"/>
    </source>
</evidence>
<dbReference type="Gene3D" id="1.10.520.10">
    <property type="match status" value="1"/>
</dbReference>
<dbReference type="InterPro" id="IPR019793">
    <property type="entry name" value="Peroxidases_heam-ligand_BS"/>
</dbReference>
<dbReference type="GO" id="GO:0005576">
    <property type="term" value="C:extracellular region"/>
    <property type="evidence" value="ECO:0007669"/>
    <property type="project" value="UniProtKB-SubCell"/>
</dbReference>
<feature type="disulfide bond" evidence="19">
    <location>
        <begin position="30"/>
        <end position="110"/>
    </location>
</feature>
<evidence type="ECO:0000256" key="7">
    <source>
        <dbReference type="ARBA" id="ARBA00022617"/>
    </source>
</evidence>
<dbReference type="PRINTS" id="PR00458">
    <property type="entry name" value="PEROXIDASE"/>
</dbReference>
<feature type="disulfide bond" evidence="19">
    <location>
        <begin position="116"/>
        <end position="311"/>
    </location>
</feature>
<dbReference type="SUPFAM" id="SSF48113">
    <property type="entry name" value="Heme-dependent peroxidases"/>
    <property type="match status" value="1"/>
</dbReference>
<evidence type="ECO:0000256" key="3">
    <source>
        <dbReference type="ARBA" id="ARBA00006873"/>
    </source>
</evidence>
<feature type="binding site" evidence="17">
    <location>
        <position position="188"/>
    </location>
    <ligand>
        <name>Ca(2+)</name>
        <dbReference type="ChEBI" id="CHEBI:29108"/>
        <label>2</label>
    </ligand>
</feature>
<comment type="catalytic activity">
    <reaction evidence="1 20">
        <text>2 a phenolic donor + H2O2 = 2 a phenolic radical donor + 2 H2O</text>
        <dbReference type="Rhea" id="RHEA:56136"/>
        <dbReference type="ChEBI" id="CHEBI:15377"/>
        <dbReference type="ChEBI" id="CHEBI:16240"/>
        <dbReference type="ChEBI" id="CHEBI:139520"/>
        <dbReference type="ChEBI" id="CHEBI:139521"/>
        <dbReference type="EC" id="1.11.1.7"/>
    </reaction>
</comment>
<dbReference type="InterPro" id="IPR033905">
    <property type="entry name" value="Secretory_peroxidase"/>
</dbReference>
<comment type="similarity">
    <text evidence="3">Belongs to the peroxidase family. Ascorbate peroxidase subfamily.</text>
</comment>
<keyword evidence="23" id="KW-1185">Reference proteome</keyword>
<dbReference type="FunFam" id="1.10.520.10:FF:000001">
    <property type="entry name" value="Peroxidase"/>
    <property type="match status" value="1"/>
</dbReference>